<accession>A0A075A6U6</accession>
<feature type="region of interest" description="Disordered" evidence="1">
    <location>
        <begin position="84"/>
        <end position="107"/>
    </location>
</feature>
<dbReference type="CTD" id="20316604"/>
<organism evidence="2 3">
    <name type="scientific">Opisthorchis viverrini</name>
    <name type="common">Southeast Asian liver fluke</name>
    <dbReference type="NCBI Taxonomy" id="6198"/>
    <lineage>
        <taxon>Eukaryota</taxon>
        <taxon>Metazoa</taxon>
        <taxon>Spiralia</taxon>
        <taxon>Lophotrochozoa</taxon>
        <taxon>Platyhelminthes</taxon>
        <taxon>Trematoda</taxon>
        <taxon>Digenea</taxon>
        <taxon>Opisthorchiida</taxon>
        <taxon>Opisthorchiata</taxon>
        <taxon>Opisthorchiidae</taxon>
        <taxon>Opisthorchis</taxon>
    </lineage>
</organism>
<dbReference type="RefSeq" id="XP_009164913.1">
    <property type="nucleotide sequence ID" value="XM_009166649.1"/>
</dbReference>
<keyword evidence="3" id="KW-1185">Reference proteome</keyword>
<name>A0A075A6U6_OPIVI</name>
<dbReference type="GeneID" id="20316604"/>
<evidence type="ECO:0000313" key="2">
    <source>
        <dbReference type="EMBL" id="KER31370.1"/>
    </source>
</evidence>
<gene>
    <name evidence="2" type="ORF">T265_02416</name>
</gene>
<reference evidence="2 3" key="1">
    <citation type="submission" date="2013-11" db="EMBL/GenBank/DDBJ databases">
        <title>Opisthorchis viverrini - life in the bile duct.</title>
        <authorList>
            <person name="Young N.D."/>
            <person name="Nagarajan N."/>
            <person name="Lin S.J."/>
            <person name="Korhonen P.K."/>
            <person name="Jex A.R."/>
            <person name="Hall R.S."/>
            <person name="Safavi-Hemami H."/>
            <person name="Kaewkong W."/>
            <person name="Bertrand D."/>
            <person name="Gao S."/>
            <person name="Seet Q."/>
            <person name="Wongkham S."/>
            <person name="Teh B.T."/>
            <person name="Wongkham C."/>
            <person name="Intapan P.M."/>
            <person name="Maleewong W."/>
            <person name="Yang X."/>
            <person name="Hu M."/>
            <person name="Wang Z."/>
            <person name="Hofmann A."/>
            <person name="Sternberg P.W."/>
            <person name="Tan P."/>
            <person name="Wang J."/>
            <person name="Gasser R.B."/>
        </authorList>
    </citation>
    <scope>NUCLEOTIDE SEQUENCE [LARGE SCALE GENOMIC DNA]</scope>
</reference>
<protein>
    <submittedName>
        <fullName evidence="2">Uncharacterized protein</fullName>
    </submittedName>
</protein>
<sequence>MMGQCVPAGHQLSRKHTEKANYLSEEYRTVTKRNTAIKKEPTASWEHGAVRAKCVQTRSLPAKKVGKANGSVRRALTSPSSLIAEGRGEVPTSSGRPVKCDEGANPNELPDPFVLQAVRIGHLLAKDPVLDDARGLLVKDVASHQTQKPVVD</sequence>
<dbReference type="Proteomes" id="UP000054324">
    <property type="component" value="Unassembled WGS sequence"/>
</dbReference>
<dbReference type="EMBL" id="KL596647">
    <property type="protein sequence ID" value="KER31370.1"/>
    <property type="molecule type" value="Genomic_DNA"/>
</dbReference>
<dbReference type="KEGG" id="ovi:T265_02416"/>
<proteinExistence type="predicted"/>
<evidence type="ECO:0000313" key="3">
    <source>
        <dbReference type="Proteomes" id="UP000054324"/>
    </source>
</evidence>
<evidence type="ECO:0000256" key="1">
    <source>
        <dbReference type="SAM" id="MobiDB-lite"/>
    </source>
</evidence>
<dbReference type="AlphaFoldDB" id="A0A075A6U6"/>